<dbReference type="PROSITE" id="PS50157">
    <property type="entry name" value="ZINC_FINGER_C2H2_2"/>
    <property type="match status" value="1"/>
</dbReference>
<comment type="caution">
    <text evidence="2">The sequence shown here is derived from an EMBL/GenBank/DDBJ whole genome shotgun (WGS) entry which is preliminary data.</text>
</comment>
<sequence>MFLHIETGLASKDYDILTREVRKRLGDISDKMLGLGFSEDLTIDALIFKVPDSARYYCKLCLETFEREDEAREHAFNTHSPEDAPKLRNVPMEKRFDYVIGRINII</sequence>
<organism evidence="2 3">
    <name type="scientific">Thermococcus celericrescens</name>
    <dbReference type="NCBI Taxonomy" id="227598"/>
    <lineage>
        <taxon>Archaea</taxon>
        <taxon>Methanobacteriati</taxon>
        <taxon>Methanobacteriota</taxon>
        <taxon>Thermococci</taxon>
        <taxon>Thermococcales</taxon>
        <taxon>Thermococcaceae</taxon>
        <taxon>Thermococcus</taxon>
    </lineage>
</organism>
<dbReference type="AlphaFoldDB" id="A0A117IUN4"/>
<evidence type="ECO:0000259" key="1">
    <source>
        <dbReference type="PROSITE" id="PS50157"/>
    </source>
</evidence>
<dbReference type="STRING" id="227598.APY94_00160"/>
<evidence type="ECO:0000313" key="3">
    <source>
        <dbReference type="Proteomes" id="UP000053462"/>
    </source>
</evidence>
<accession>A0A117IUN4</accession>
<gene>
    <name evidence="2" type="ORF">APY94_00160</name>
</gene>
<name>A0A117IUN4_9EURY</name>
<dbReference type="InterPro" id="IPR013087">
    <property type="entry name" value="Znf_C2H2_type"/>
</dbReference>
<dbReference type="EMBL" id="LLYW01000001">
    <property type="protein sequence ID" value="KUH34824.1"/>
    <property type="molecule type" value="Genomic_DNA"/>
</dbReference>
<keyword evidence="3" id="KW-1185">Reference proteome</keyword>
<dbReference type="Proteomes" id="UP000053462">
    <property type="component" value="Unassembled WGS sequence"/>
</dbReference>
<dbReference type="PROSITE" id="PS00028">
    <property type="entry name" value="ZINC_FINGER_C2H2_1"/>
    <property type="match status" value="1"/>
</dbReference>
<dbReference type="RefSeq" id="WP_058937724.1">
    <property type="nucleotide sequence ID" value="NZ_LLYW01000001.1"/>
</dbReference>
<dbReference type="OrthoDB" id="97610at2157"/>
<proteinExistence type="predicted"/>
<protein>
    <recommendedName>
        <fullName evidence="1">C2H2-type domain-containing protein</fullName>
    </recommendedName>
</protein>
<feature type="domain" description="C2H2-type" evidence="1">
    <location>
        <begin position="56"/>
        <end position="84"/>
    </location>
</feature>
<evidence type="ECO:0000313" key="2">
    <source>
        <dbReference type="EMBL" id="KUH34824.1"/>
    </source>
</evidence>
<reference evidence="2 3" key="1">
    <citation type="submission" date="2015-10" db="EMBL/GenBank/DDBJ databases">
        <title>Draft genome sequence of Thermococcus celericrescens strain DSM 17994.</title>
        <authorList>
            <person name="Hong S.-J."/>
            <person name="Park C.-E."/>
            <person name="Shin J.-H."/>
        </authorList>
    </citation>
    <scope>NUCLEOTIDE SEQUENCE [LARGE SCALE GENOMIC DNA]</scope>
    <source>
        <strain evidence="2 3">DSM 17994</strain>
    </source>
</reference>